<feature type="transmembrane region" description="Helical" evidence="6">
    <location>
        <begin position="160"/>
        <end position="176"/>
    </location>
</feature>
<evidence type="ECO:0000256" key="3">
    <source>
        <dbReference type="ARBA" id="ARBA00022692"/>
    </source>
</evidence>
<dbReference type="InterPro" id="IPR045263">
    <property type="entry name" value="GLUT"/>
</dbReference>
<dbReference type="Proteomes" id="UP001347796">
    <property type="component" value="Unassembled WGS sequence"/>
</dbReference>
<feature type="transmembrane region" description="Helical" evidence="6">
    <location>
        <begin position="61"/>
        <end position="83"/>
    </location>
</feature>
<feature type="transmembrane region" description="Helical" evidence="6">
    <location>
        <begin position="95"/>
        <end position="117"/>
    </location>
</feature>
<dbReference type="PRINTS" id="PR00171">
    <property type="entry name" value="SUGRTRNSPORT"/>
</dbReference>
<proteinExistence type="predicted"/>
<feature type="transmembrane region" description="Helical" evidence="6">
    <location>
        <begin position="129"/>
        <end position="148"/>
    </location>
</feature>
<keyword evidence="9" id="KW-1185">Reference proteome</keyword>
<dbReference type="PROSITE" id="PS50850">
    <property type="entry name" value="MFS"/>
    <property type="match status" value="1"/>
</dbReference>
<feature type="domain" description="Major facilitator superfamily (MFS) profile" evidence="7">
    <location>
        <begin position="1"/>
        <end position="182"/>
    </location>
</feature>
<protein>
    <recommendedName>
        <fullName evidence="7">Major facilitator superfamily (MFS) profile domain-containing protein</fullName>
    </recommendedName>
</protein>
<comment type="subcellular location">
    <subcellularLocation>
        <location evidence="1">Membrane</location>
        <topology evidence="1">Multi-pass membrane protein</topology>
    </subcellularLocation>
</comment>
<evidence type="ECO:0000256" key="2">
    <source>
        <dbReference type="ARBA" id="ARBA00022448"/>
    </source>
</evidence>
<accession>A0AAN8PP88</accession>
<dbReference type="InterPro" id="IPR005828">
    <property type="entry name" value="MFS_sugar_transport-like"/>
</dbReference>
<feature type="transmembrane region" description="Helical" evidence="6">
    <location>
        <begin position="33"/>
        <end position="54"/>
    </location>
</feature>
<keyword evidence="3 6" id="KW-0812">Transmembrane</keyword>
<dbReference type="PANTHER" id="PTHR23503">
    <property type="entry name" value="SOLUTE CARRIER FAMILY 2"/>
    <property type="match status" value="1"/>
</dbReference>
<dbReference type="SUPFAM" id="SSF103473">
    <property type="entry name" value="MFS general substrate transporter"/>
    <property type="match status" value="1"/>
</dbReference>
<evidence type="ECO:0000313" key="9">
    <source>
        <dbReference type="Proteomes" id="UP001347796"/>
    </source>
</evidence>
<dbReference type="EMBL" id="JAZGQO010000008">
    <property type="protein sequence ID" value="KAK6178858.1"/>
    <property type="molecule type" value="Genomic_DNA"/>
</dbReference>
<evidence type="ECO:0000259" key="7">
    <source>
        <dbReference type="PROSITE" id="PS50850"/>
    </source>
</evidence>
<keyword evidence="2" id="KW-0813">Transport</keyword>
<sequence length="225" mass="25435">MIHLSQQLCGVSAFASYSNSIFLQILHSEELSTYLVLGLSVQAFIVCDVFTVFVERLGRRMLHMAGLLGMAISLVLITIGLIYQNQIEWLKYGSLIGVFGFVFCFNIGPGSIPWFIVAEMFTQQSKSSAMTISVFFNFLSASIVSFVFPDIQAYIKEYSFVPFICLIVLFLIYFYFKLPETKGRTIEEIADQFRSKKTKSMLKLIESDAVSNLTDYSTETLSTQL</sequence>
<dbReference type="GO" id="GO:0016020">
    <property type="term" value="C:membrane"/>
    <property type="evidence" value="ECO:0007669"/>
    <property type="project" value="UniProtKB-SubCell"/>
</dbReference>
<evidence type="ECO:0000313" key="8">
    <source>
        <dbReference type="EMBL" id="KAK6178858.1"/>
    </source>
</evidence>
<organism evidence="8 9">
    <name type="scientific">Patella caerulea</name>
    <name type="common">Rayed Mediterranean limpet</name>
    <dbReference type="NCBI Taxonomy" id="87958"/>
    <lineage>
        <taxon>Eukaryota</taxon>
        <taxon>Metazoa</taxon>
        <taxon>Spiralia</taxon>
        <taxon>Lophotrochozoa</taxon>
        <taxon>Mollusca</taxon>
        <taxon>Gastropoda</taxon>
        <taxon>Patellogastropoda</taxon>
        <taxon>Patelloidea</taxon>
        <taxon>Patellidae</taxon>
        <taxon>Patella</taxon>
    </lineage>
</organism>
<evidence type="ECO:0000256" key="4">
    <source>
        <dbReference type="ARBA" id="ARBA00022989"/>
    </source>
</evidence>
<dbReference type="PANTHER" id="PTHR23503:SF8">
    <property type="entry name" value="FACILITATED GLUCOSE TRANSPORTER PROTEIN 1"/>
    <property type="match status" value="1"/>
</dbReference>
<evidence type="ECO:0000256" key="5">
    <source>
        <dbReference type="ARBA" id="ARBA00023136"/>
    </source>
</evidence>
<keyword evidence="5 6" id="KW-0472">Membrane</keyword>
<gene>
    <name evidence="8" type="ORF">SNE40_011348</name>
</gene>
<evidence type="ECO:0000256" key="6">
    <source>
        <dbReference type="SAM" id="Phobius"/>
    </source>
</evidence>
<evidence type="ECO:0000256" key="1">
    <source>
        <dbReference type="ARBA" id="ARBA00004141"/>
    </source>
</evidence>
<dbReference type="Pfam" id="PF00083">
    <property type="entry name" value="Sugar_tr"/>
    <property type="match status" value="1"/>
</dbReference>
<keyword evidence="4 6" id="KW-1133">Transmembrane helix</keyword>
<dbReference type="InterPro" id="IPR003663">
    <property type="entry name" value="Sugar/inositol_transpt"/>
</dbReference>
<dbReference type="AlphaFoldDB" id="A0AAN8PP88"/>
<reference evidence="8 9" key="1">
    <citation type="submission" date="2024-01" db="EMBL/GenBank/DDBJ databases">
        <title>The genome of the rayed Mediterranean limpet Patella caerulea (Linnaeus, 1758).</title>
        <authorList>
            <person name="Anh-Thu Weber A."/>
            <person name="Halstead-Nussloch G."/>
        </authorList>
    </citation>
    <scope>NUCLEOTIDE SEQUENCE [LARGE SCALE GENOMIC DNA]</scope>
    <source>
        <strain evidence="8">AATW-2023a</strain>
        <tissue evidence="8">Whole specimen</tissue>
    </source>
</reference>
<dbReference type="Gene3D" id="1.20.1250.20">
    <property type="entry name" value="MFS general substrate transporter like domains"/>
    <property type="match status" value="1"/>
</dbReference>
<comment type="caution">
    <text evidence="8">The sequence shown here is derived from an EMBL/GenBank/DDBJ whole genome shotgun (WGS) entry which is preliminary data.</text>
</comment>
<dbReference type="InterPro" id="IPR036259">
    <property type="entry name" value="MFS_trans_sf"/>
</dbReference>
<dbReference type="GO" id="GO:0015149">
    <property type="term" value="F:hexose transmembrane transporter activity"/>
    <property type="evidence" value="ECO:0007669"/>
    <property type="project" value="TreeGrafter"/>
</dbReference>
<dbReference type="InterPro" id="IPR020846">
    <property type="entry name" value="MFS_dom"/>
</dbReference>
<name>A0AAN8PP88_PATCE</name>